<dbReference type="SUPFAM" id="SSF53300">
    <property type="entry name" value="vWA-like"/>
    <property type="match status" value="1"/>
</dbReference>
<dbReference type="SMART" id="SM00327">
    <property type="entry name" value="VWA"/>
    <property type="match status" value="1"/>
</dbReference>
<dbReference type="Pfam" id="PF18571">
    <property type="entry name" value="VWA_3_C"/>
    <property type="match status" value="1"/>
</dbReference>
<dbReference type="RefSeq" id="WP_091195121.1">
    <property type="nucleotide sequence ID" value="NZ_LT594324.1"/>
</dbReference>
<proteinExistence type="predicted"/>
<dbReference type="OrthoDB" id="568872at2"/>
<dbReference type="Gene3D" id="1.20.120.1690">
    <property type="match status" value="1"/>
</dbReference>
<dbReference type="CDD" id="cd00198">
    <property type="entry name" value="vWFA"/>
    <property type="match status" value="1"/>
</dbReference>
<dbReference type="EMBL" id="LT594324">
    <property type="protein sequence ID" value="SBT46529.1"/>
    <property type="molecule type" value="Genomic_DNA"/>
</dbReference>
<accession>A0A1A8ZRS0</accession>
<reference evidence="2 3" key="1">
    <citation type="submission" date="2016-06" db="EMBL/GenBank/DDBJ databases">
        <authorList>
            <person name="Kjaerup R.B."/>
            <person name="Dalgaard T.S."/>
            <person name="Juul-Madsen H.R."/>
        </authorList>
    </citation>
    <scope>NUCLEOTIDE SEQUENCE [LARGE SCALE GENOMIC DNA]</scope>
    <source>
        <strain evidence="2 3">DSM 45248</strain>
    </source>
</reference>
<dbReference type="Gene3D" id="3.40.50.410">
    <property type="entry name" value="von Willebrand factor, type A domain"/>
    <property type="match status" value="1"/>
</dbReference>
<name>A0A1A8ZRS0_9ACTN</name>
<dbReference type="InterPro" id="IPR036465">
    <property type="entry name" value="vWFA_dom_sf"/>
</dbReference>
<evidence type="ECO:0000313" key="2">
    <source>
        <dbReference type="EMBL" id="SBT46529.1"/>
    </source>
</evidence>
<evidence type="ECO:0000313" key="3">
    <source>
        <dbReference type="Proteomes" id="UP000198765"/>
    </source>
</evidence>
<dbReference type="PANTHER" id="PTHR10579">
    <property type="entry name" value="CALCIUM-ACTIVATED CHLORIDE CHANNEL REGULATOR"/>
    <property type="match status" value="1"/>
</dbReference>
<feature type="domain" description="VWFA" evidence="1">
    <location>
        <begin position="45"/>
        <end position="219"/>
    </location>
</feature>
<dbReference type="InterPro" id="IPR051266">
    <property type="entry name" value="CLCR"/>
</dbReference>
<gene>
    <name evidence="2" type="ORF">GA0070621_2639</name>
</gene>
<dbReference type="PANTHER" id="PTHR10579:SF43">
    <property type="entry name" value="ZINC FINGER (C3HC4-TYPE RING FINGER) FAMILY PROTEIN"/>
    <property type="match status" value="1"/>
</dbReference>
<dbReference type="Gene3D" id="2.60.40.3670">
    <property type="match status" value="1"/>
</dbReference>
<dbReference type="Pfam" id="PF13768">
    <property type="entry name" value="VWA_3"/>
    <property type="match status" value="1"/>
</dbReference>
<evidence type="ECO:0000259" key="1">
    <source>
        <dbReference type="PROSITE" id="PS50234"/>
    </source>
</evidence>
<organism evidence="2 3">
    <name type="scientific">Micromonospora narathiwatensis</name>
    <dbReference type="NCBI Taxonomy" id="299146"/>
    <lineage>
        <taxon>Bacteria</taxon>
        <taxon>Bacillati</taxon>
        <taxon>Actinomycetota</taxon>
        <taxon>Actinomycetes</taxon>
        <taxon>Micromonosporales</taxon>
        <taxon>Micromonosporaceae</taxon>
        <taxon>Micromonospora</taxon>
    </lineage>
</organism>
<dbReference type="InterPro" id="IPR041176">
    <property type="entry name" value="VWA_3_C"/>
</dbReference>
<dbReference type="AlphaFoldDB" id="A0A1A8ZRS0"/>
<dbReference type="Proteomes" id="UP000198765">
    <property type="component" value="Chromosome I"/>
</dbReference>
<protein>
    <submittedName>
        <fullName evidence="2">von Willebrand factor type A domain-containing protein</fullName>
    </submittedName>
</protein>
<dbReference type="InterPro" id="IPR002035">
    <property type="entry name" value="VWF_A"/>
</dbReference>
<keyword evidence="3" id="KW-1185">Reference proteome</keyword>
<dbReference type="PATRIC" id="fig|299146.4.peg.2734"/>
<dbReference type="PROSITE" id="PS50234">
    <property type="entry name" value="VWFA"/>
    <property type="match status" value="1"/>
</dbReference>
<sequence>MTAQFSAEVDQNEYLPEGGRVVDAIITVTAQGGALRDTGAAPSAAEVIMVDVSGSMGMPAKKIAEAKKATAIAVDTLRDGVAFAVVAGTAGANMVYPADARMVPASPQTRAEAKAAVARLRADGGTAMGRWLDLANYLFAGQPAEVKHAILLTDGQNQHESPQDLQRVLDVCEGRFVCDSRGVGDDWVARELRLIASTLLGTADGLEDPAELPAAFQAMTEAAMGKSVADVSLRVWTPAGATIRFVKQVYPQVEDLTGRRVEVSGRIGDYPTGAWGAESRDYHISVEVEPDAVGEEVLAARFSLVSGGQVLTEKLVLARWTDDTALSTKINPQVAHYTGQAELAAVIQEGLKARDAGDVETATAKLGRAVQLAAASGHEGTAKLLARVVDVVDAPTGTVRLKKQVAGVDAELTNVRSVKTVRVKKKQEG</sequence>